<reference evidence="3" key="1">
    <citation type="submission" date="2016-11" db="UniProtKB">
        <authorList>
            <consortium name="WormBaseParasite"/>
        </authorList>
    </citation>
    <scope>IDENTIFICATION</scope>
</reference>
<evidence type="ECO:0000256" key="1">
    <source>
        <dbReference type="SAM" id="MobiDB-lite"/>
    </source>
</evidence>
<dbReference type="AlphaFoldDB" id="A0A1I7ZV67"/>
<protein>
    <submittedName>
        <fullName evidence="3">FLYWCH-type domain-containing protein</fullName>
    </submittedName>
</protein>
<organism evidence="2 3">
    <name type="scientific">Steinernema glaseri</name>
    <dbReference type="NCBI Taxonomy" id="37863"/>
    <lineage>
        <taxon>Eukaryota</taxon>
        <taxon>Metazoa</taxon>
        <taxon>Ecdysozoa</taxon>
        <taxon>Nematoda</taxon>
        <taxon>Chromadorea</taxon>
        <taxon>Rhabditida</taxon>
        <taxon>Tylenchina</taxon>
        <taxon>Panagrolaimomorpha</taxon>
        <taxon>Strongyloidoidea</taxon>
        <taxon>Steinernematidae</taxon>
        <taxon>Steinernema</taxon>
    </lineage>
</organism>
<proteinExistence type="predicted"/>
<evidence type="ECO:0000313" key="2">
    <source>
        <dbReference type="Proteomes" id="UP000095287"/>
    </source>
</evidence>
<feature type="compositionally biased region" description="Polar residues" evidence="1">
    <location>
        <begin position="49"/>
        <end position="59"/>
    </location>
</feature>
<evidence type="ECO:0000313" key="3">
    <source>
        <dbReference type="WBParaSite" id="L893_g30105.t1"/>
    </source>
</evidence>
<dbReference type="Proteomes" id="UP000095287">
    <property type="component" value="Unplaced"/>
</dbReference>
<accession>A0A1I7ZV67</accession>
<name>A0A1I7ZV67_9BILA</name>
<keyword evidence="2" id="KW-1185">Reference proteome</keyword>
<dbReference type="WBParaSite" id="L893_g30105.t1">
    <property type="protein sequence ID" value="L893_g30105.t1"/>
    <property type="gene ID" value="L893_g30105"/>
</dbReference>
<sequence>MSTPTVTLKRASKGTPKSKRIILYRGFRYVQTRGVYYKCEKFGEDCQATGQMPDNSTNPWDFEPTDPVHDHAGCSAEDQSTFEHSLDHLRLENRNKWDSKISVTRINQVSNTHSTSYSLEIGTSGSQRSL</sequence>
<feature type="region of interest" description="Disordered" evidence="1">
    <location>
        <begin position="49"/>
        <end position="79"/>
    </location>
</feature>